<organism evidence="1 2">
    <name type="scientific">Tothia fuscella</name>
    <dbReference type="NCBI Taxonomy" id="1048955"/>
    <lineage>
        <taxon>Eukaryota</taxon>
        <taxon>Fungi</taxon>
        <taxon>Dikarya</taxon>
        <taxon>Ascomycota</taxon>
        <taxon>Pezizomycotina</taxon>
        <taxon>Dothideomycetes</taxon>
        <taxon>Pleosporomycetidae</taxon>
        <taxon>Venturiales</taxon>
        <taxon>Cylindrosympodiaceae</taxon>
        <taxon>Tothia</taxon>
    </lineage>
</organism>
<accession>A0A9P4TU41</accession>
<evidence type="ECO:0000313" key="1">
    <source>
        <dbReference type="EMBL" id="KAF2422608.1"/>
    </source>
</evidence>
<comment type="caution">
    <text evidence="1">The sequence shown here is derived from an EMBL/GenBank/DDBJ whole genome shotgun (WGS) entry which is preliminary data.</text>
</comment>
<sequence length="186" mass="20986">MLMKNLHLRKSMFASNSTEANEEEVAFPEDSVKALNIVLRLAHLRYVQVPKILKFSTLIELAILCDKYDLVSLVRPYLHDWCAPHSEQLCAVGYEEWLYLAWVFGYATGFKKLANMLAMQIRTNAEGHCLTTGGRGLDKLQMPPGIVDHLLSIRASIVERLHGVCCCYVNPILAESYVKPHPGDVK</sequence>
<evidence type="ECO:0000313" key="2">
    <source>
        <dbReference type="Proteomes" id="UP000800235"/>
    </source>
</evidence>
<dbReference type="AlphaFoldDB" id="A0A9P4TU41"/>
<gene>
    <name evidence="1" type="ORF">EJ08DRAFT_477381</name>
</gene>
<proteinExistence type="predicted"/>
<reference evidence="1" key="1">
    <citation type="journal article" date="2020" name="Stud. Mycol.">
        <title>101 Dothideomycetes genomes: a test case for predicting lifestyles and emergence of pathogens.</title>
        <authorList>
            <person name="Haridas S."/>
            <person name="Albert R."/>
            <person name="Binder M."/>
            <person name="Bloem J."/>
            <person name="Labutti K."/>
            <person name="Salamov A."/>
            <person name="Andreopoulos B."/>
            <person name="Baker S."/>
            <person name="Barry K."/>
            <person name="Bills G."/>
            <person name="Bluhm B."/>
            <person name="Cannon C."/>
            <person name="Castanera R."/>
            <person name="Culley D."/>
            <person name="Daum C."/>
            <person name="Ezra D."/>
            <person name="Gonzalez J."/>
            <person name="Henrissat B."/>
            <person name="Kuo A."/>
            <person name="Liang C."/>
            <person name="Lipzen A."/>
            <person name="Lutzoni F."/>
            <person name="Magnuson J."/>
            <person name="Mondo S."/>
            <person name="Nolan M."/>
            <person name="Ohm R."/>
            <person name="Pangilinan J."/>
            <person name="Park H.-J."/>
            <person name="Ramirez L."/>
            <person name="Alfaro M."/>
            <person name="Sun H."/>
            <person name="Tritt A."/>
            <person name="Yoshinaga Y."/>
            <person name="Zwiers L.-H."/>
            <person name="Turgeon B."/>
            <person name="Goodwin S."/>
            <person name="Spatafora J."/>
            <person name="Crous P."/>
            <person name="Grigoriev I."/>
        </authorList>
    </citation>
    <scope>NUCLEOTIDE SEQUENCE</scope>
    <source>
        <strain evidence="1">CBS 130266</strain>
    </source>
</reference>
<dbReference type="EMBL" id="MU007089">
    <property type="protein sequence ID" value="KAF2422608.1"/>
    <property type="molecule type" value="Genomic_DNA"/>
</dbReference>
<dbReference type="OrthoDB" id="5275938at2759"/>
<protein>
    <submittedName>
        <fullName evidence="1">Uncharacterized protein</fullName>
    </submittedName>
</protein>
<name>A0A9P4TU41_9PEZI</name>
<dbReference type="Proteomes" id="UP000800235">
    <property type="component" value="Unassembled WGS sequence"/>
</dbReference>
<keyword evidence="2" id="KW-1185">Reference proteome</keyword>